<gene>
    <name evidence="1" type="ORF">QTN89_05875</name>
</gene>
<keyword evidence="2" id="KW-1185">Reference proteome</keyword>
<evidence type="ECO:0000313" key="1">
    <source>
        <dbReference type="EMBL" id="MDM4014948.1"/>
    </source>
</evidence>
<accession>A0ABT7PF08</accession>
<comment type="caution">
    <text evidence="1">The sequence shown here is derived from an EMBL/GenBank/DDBJ whole genome shotgun (WGS) entry which is preliminary data.</text>
</comment>
<reference evidence="1 2" key="1">
    <citation type="submission" date="2023-06" db="EMBL/GenBank/DDBJ databases">
        <title>Roseiconus lacunae JC819 isolated from Gulf of Mannar region, Tamil Nadu.</title>
        <authorList>
            <person name="Pk S."/>
            <person name="Ch S."/>
            <person name="Ch V.R."/>
        </authorList>
    </citation>
    <scope>NUCLEOTIDE SEQUENCE [LARGE SCALE GENOMIC DNA]</scope>
    <source>
        <strain evidence="1 2">JC819</strain>
    </source>
</reference>
<dbReference type="Proteomes" id="UP001239462">
    <property type="component" value="Unassembled WGS sequence"/>
</dbReference>
<name>A0ABT7PF08_9BACT</name>
<organism evidence="1 2">
    <name type="scientific">Roseiconus lacunae</name>
    <dbReference type="NCBI Taxonomy" id="2605694"/>
    <lineage>
        <taxon>Bacteria</taxon>
        <taxon>Pseudomonadati</taxon>
        <taxon>Planctomycetota</taxon>
        <taxon>Planctomycetia</taxon>
        <taxon>Pirellulales</taxon>
        <taxon>Pirellulaceae</taxon>
        <taxon>Roseiconus</taxon>
    </lineage>
</organism>
<sequence>MMIAQAPEVDSTDSVTDYRFTDPKALLLFLSNHQSISPEILNGPGRESIRFLRRAKQGRLPIGRLGSHFQTRPVSASVTVTIDCSEPRQHSVEFELLIRAADGFCYSDIEVYGAEFVPTPDQIKAATELIREARAKNPRIDDESSFEGVDGPAIREFAVQ</sequence>
<dbReference type="EMBL" id="JASZZN010000003">
    <property type="protein sequence ID" value="MDM4014948.1"/>
    <property type="molecule type" value="Genomic_DNA"/>
</dbReference>
<evidence type="ECO:0000313" key="2">
    <source>
        <dbReference type="Proteomes" id="UP001239462"/>
    </source>
</evidence>
<proteinExistence type="predicted"/>
<protein>
    <submittedName>
        <fullName evidence="1">Uncharacterized protein</fullName>
    </submittedName>
</protein>
<dbReference type="RefSeq" id="WP_289162534.1">
    <property type="nucleotide sequence ID" value="NZ_JASZZN010000003.1"/>
</dbReference>